<evidence type="ECO:0000313" key="2">
    <source>
        <dbReference type="Proteomes" id="UP001497516"/>
    </source>
</evidence>
<evidence type="ECO:0000313" key="1">
    <source>
        <dbReference type="EMBL" id="CAL1407473.1"/>
    </source>
</evidence>
<name>A0AAV2GCA9_9ROSI</name>
<protein>
    <submittedName>
        <fullName evidence="1">Uncharacterized protein</fullName>
    </submittedName>
</protein>
<keyword evidence="2" id="KW-1185">Reference proteome</keyword>
<proteinExistence type="predicted"/>
<accession>A0AAV2GCA9</accession>
<reference evidence="1 2" key="1">
    <citation type="submission" date="2024-04" db="EMBL/GenBank/DDBJ databases">
        <authorList>
            <person name="Fracassetti M."/>
        </authorList>
    </citation>
    <scope>NUCLEOTIDE SEQUENCE [LARGE SCALE GENOMIC DNA]</scope>
</reference>
<dbReference type="AlphaFoldDB" id="A0AAV2GCA9"/>
<sequence length="161" mass="17217">MHAANIERDSETPWAFAISGSLFCKMAEHSSLSITVERSPSLFLLLRRSFMNFAYLGIFDSASMKGMLTLSYFNIAMNLKNSVSSLSLCSRVGKGSWGRCSLIVVVAWEQRASFSTLTSTSSAGSAEAGSGLSSLVSEGTADVDLPLLVVMAFSCWCGSRG</sequence>
<organism evidence="1 2">
    <name type="scientific">Linum trigynum</name>
    <dbReference type="NCBI Taxonomy" id="586398"/>
    <lineage>
        <taxon>Eukaryota</taxon>
        <taxon>Viridiplantae</taxon>
        <taxon>Streptophyta</taxon>
        <taxon>Embryophyta</taxon>
        <taxon>Tracheophyta</taxon>
        <taxon>Spermatophyta</taxon>
        <taxon>Magnoliopsida</taxon>
        <taxon>eudicotyledons</taxon>
        <taxon>Gunneridae</taxon>
        <taxon>Pentapetalae</taxon>
        <taxon>rosids</taxon>
        <taxon>fabids</taxon>
        <taxon>Malpighiales</taxon>
        <taxon>Linaceae</taxon>
        <taxon>Linum</taxon>
    </lineage>
</organism>
<dbReference type="EMBL" id="OZ034821">
    <property type="protein sequence ID" value="CAL1407473.1"/>
    <property type="molecule type" value="Genomic_DNA"/>
</dbReference>
<dbReference type="Proteomes" id="UP001497516">
    <property type="component" value="Chromosome 8"/>
</dbReference>
<gene>
    <name evidence="1" type="ORF">LTRI10_LOCUS47137</name>
</gene>